<accession>A0A543KLY1</accession>
<gene>
    <name evidence="1" type="ORF">FB476_0945</name>
</gene>
<organism evidence="1 2">
    <name type="scientific">Ornithinimicrobium humiphilum</name>
    <dbReference type="NCBI Taxonomy" id="125288"/>
    <lineage>
        <taxon>Bacteria</taxon>
        <taxon>Bacillati</taxon>
        <taxon>Actinomycetota</taxon>
        <taxon>Actinomycetes</taxon>
        <taxon>Micrococcales</taxon>
        <taxon>Ornithinimicrobiaceae</taxon>
        <taxon>Ornithinimicrobium</taxon>
    </lineage>
</organism>
<comment type="caution">
    <text evidence="1">The sequence shown here is derived from an EMBL/GenBank/DDBJ whole genome shotgun (WGS) entry which is preliminary data.</text>
</comment>
<keyword evidence="2" id="KW-1185">Reference proteome</keyword>
<dbReference type="Proteomes" id="UP000315133">
    <property type="component" value="Unassembled WGS sequence"/>
</dbReference>
<reference evidence="1 2" key="1">
    <citation type="submission" date="2019-06" db="EMBL/GenBank/DDBJ databases">
        <title>Sequencing the genomes of 1000 actinobacteria strains.</title>
        <authorList>
            <person name="Klenk H.-P."/>
        </authorList>
    </citation>
    <scope>NUCLEOTIDE SEQUENCE [LARGE SCALE GENOMIC DNA]</scope>
    <source>
        <strain evidence="1 2">DSM 12362</strain>
    </source>
</reference>
<name>A0A543KLY1_9MICO</name>
<evidence type="ECO:0000313" key="2">
    <source>
        <dbReference type="Proteomes" id="UP000315133"/>
    </source>
</evidence>
<proteinExistence type="predicted"/>
<dbReference type="AlphaFoldDB" id="A0A543KLY1"/>
<dbReference type="EMBL" id="VFPU01000001">
    <property type="protein sequence ID" value="TQM96085.1"/>
    <property type="molecule type" value="Genomic_DNA"/>
</dbReference>
<protein>
    <submittedName>
        <fullName evidence="1">Uncharacterized protein</fullName>
    </submittedName>
</protein>
<evidence type="ECO:0000313" key="1">
    <source>
        <dbReference type="EMBL" id="TQM96085.1"/>
    </source>
</evidence>
<sequence length="175" mass="19570">MKPSPGEVASRVTAIVESPWPRHLEDGLPWLQSFGIDTDTAEETPRRGADRSWHMAAMPSWGAVRAGWGTYRDEFADIFWFLWDGESSADVLRAADDLARALTDVHGDPREVTEATQYSGGSWWWQLEQHSIEMYAYSGAVNPDGYPTGSPCVQLHIDLRAVAEPREAEARRTHG</sequence>